<protein>
    <submittedName>
        <fullName evidence="1">Uncharacterized protein</fullName>
    </submittedName>
</protein>
<keyword evidence="2" id="KW-1185">Reference proteome</keyword>
<dbReference type="Proteomes" id="UP001056120">
    <property type="component" value="Linkage Group LG22"/>
</dbReference>
<evidence type="ECO:0000313" key="1">
    <source>
        <dbReference type="EMBL" id="KAI3725309.1"/>
    </source>
</evidence>
<organism evidence="1 2">
    <name type="scientific">Smallanthus sonchifolius</name>
    <dbReference type="NCBI Taxonomy" id="185202"/>
    <lineage>
        <taxon>Eukaryota</taxon>
        <taxon>Viridiplantae</taxon>
        <taxon>Streptophyta</taxon>
        <taxon>Embryophyta</taxon>
        <taxon>Tracheophyta</taxon>
        <taxon>Spermatophyta</taxon>
        <taxon>Magnoliopsida</taxon>
        <taxon>eudicotyledons</taxon>
        <taxon>Gunneridae</taxon>
        <taxon>Pentapetalae</taxon>
        <taxon>asterids</taxon>
        <taxon>campanulids</taxon>
        <taxon>Asterales</taxon>
        <taxon>Asteraceae</taxon>
        <taxon>Asteroideae</taxon>
        <taxon>Heliantheae alliance</taxon>
        <taxon>Millerieae</taxon>
        <taxon>Smallanthus</taxon>
    </lineage>
</organism>
<name>A0ACB9BTH6_9ASTR</name>
<reference evidence="2" key="1">
    <citation type="journal article" date="2022" name="Mol. Ecol. Resour.">
        <title>The genomes of chicory, endive, great burdock and yacon provide insights into Asteraceae palaeo-polyploidization history and plant inulin production.</title>
        <authorList>
            <person name="Fan W."/>
            <person name="Wang S."/>
            <person name="Wang H."/>
            <person name="Wang A."/>
            <person name="Jiang F."/>
            <person name="Liu H."/>
            <person name="Zhao H."/>
            <person name="Xu D."/>
            <person name="Zhang Y."/>
        </authorList>
    </citation>
    <scope>NUCLEOTIDE SEQUENCE [LARGE SCALE GENOMIC DNA]</scope>
    <source>
        <strain evidence="2">cv. Yunnan</strain>
    </source>
</reference>
<accession>A0ACB9BTH6</accession>
<comment type="caution">
    <text evidence="1">The sequence shown here is derived from an EMBL/GenBank/DDBJ whole genome shotgun (WGS) entry which is preliminary data.</text>
</comment>
<sequence>MIAGSFAPSLHPLRDSSQVTLHHPSIAGSSSKRKKSKDVAKNCSTKSKSSSFEEKLDVVLDALSTKSTQNFPPNNPSLTISDCMNIVITFLGFNEGSKKHSQALCVFIKMENREAFMFPTTHEAKMDFLKLLME</sequence>
<evidence type="ECO:0000313" key="2">
    <source>
        <dbReference type="Proteomes" id="UP001056120"/>
    </source>
</evidence>
<dbReference type="EMBL" id="CM042039">
    <property type="protein sequence ID" value="KAI3725309.1"/>
    <property type="molecule type" value="Genomic_DNA"/>
</dbReference>
<proteinExistence type="predicted"/>
<gene>
    <name evidence="1" type="ORF">L1987_65093</name>
</gene>
<reference evidence="1 2" key="2">
    <citation type="journal article" date="2022" name="Mol. Ecol. Resour.">
        <title>The genomes of chicory, endive, great burdock and yacon provide insights into Asteraceae paleo-polyploidization history and plant inulin production.</title>
        <authorList>
            <person name="Fan W."/>
            <person name="Wang S."/>
            <person name="Wang H."/>
            <person name="Wang A."/>
            <person name="Jiang F."/>
            <person name="Liu H."/>
            <person name="Zhao H."/>
            <person name="Xu D."/>
            <person name="Zhang Y."/>
        </authorList>
    </citation>
    <scope>NUCLEOTIDE SEQUENCE [LARGE SCALE GENOMIC DNA]</scope>
    <source>
        <strain evidence="2">cv. Yunnan</strain>
        <tissue evidence="1">Leaves</tissue>
    </source>
</reference>